<proteinExistence type="predicted"/>
<dbReference type="VEuPathDB" id="FungiDB:TERG_06144"/>
<feature type="region of interest" description="Disordered" evidence="1">
    <location>
        <begin position="60"/>
        <end position="83"/>
    </location>
</feature>
<feature type="compositionally biased region" description="Polar residues" evidence="1">
    <location>
        <begin position="60"/>
        <end position="74"/>
    </location>
</feature>
<dbReference type="EMBL" id="LHPM01000009">
    <property type="protein sequence ID" value="OAL67695.1"/>
    <property type="molecule type" value="Genomic_DNA"/>
</dbReference>
<organism evidence="2 3">
    <name type="scientific">Trichophyton rubrum</name>
    <name type="common">Athlete's foot fungus</name>
    <name type="synonym">Epidermophyton rubrum</name>
    <dbReference type="NCBI Taxonomy" id="5551"/>
    <lineage>
        <taxon>Eukaryota</taxon>
        <taxon>Fungi</taxon>
        <taxon>Dikarya</taxon>
        <taxon>Ascomycota</taxon>
        <taxon>Pezizomycotina</taxon>
        <taxon>Eurotiomycetes</taxon>
        <taxon>Eurotiomycetidae</taxon>
        <taxon>Onygenales</taxon>
        <taxon>Arthrodermataceae</taxon>
        <taxon>Trichophyton</taxon>
    </lineage>
</organism>
<reference evidence="2 3" key="1">
    <citation type="submission" date="2016-05" db="EMBL/GenBank/DDBJ databases">
        <title>Genome sequencing of Trichophyton rubrum CMCC(F)T1i isolated from hair.</title>
        <authorList>
            <person name="Zhan P."/>
            <person name="Tao Y."/>
            <person name="Liu W."/>
        </authorList>
    </citation>
    <scope>NUCLEOTIDE SEQUENCE [LARGE SCALE GENOMIC DNA]</scope>
    <source>
        <strain evidence="3">CMCC(F)T1i</strain>
    </source>
</reference>
<name>A0A178F6X1_TRIRU</name>
<gene>
    <name evidence="2" type="ORF">A7C99_0826</name>
</gene>
<comment type="caution">
    <text evidence="2">The sequence shown here is derived from an EMBL/GenBank/DDBJ whole genome shotgun (WGS) entry which is preliminary data.</text>
</comment>
<evidence type="ECO:0000313" key="2">
    <source>
        <dbReference type="EMBL" id="OAL67695.1"/>
    </source>
</evidence>
<feature type="region of interest" description="Disordered" evidence="1">
    <location>
        <begin position="212"/>
        <end position="275"/>
    </location>
</feature>
<dbReference type="Proteomes" id="UP000243015">
    <property type="component" value="Unassembled WGS sequence"/>
</dbReference>
<accession>A0A178F6X1</accession>
<evidence type="ECO:0000256" key="1">
    <source>
        <dbReference type="SAM" id="MobiDB-lite"/>
    </source>
</evidence>
<protein>
    <recommendedName>
        <fullName evidence="4">Extracellular membrane protein CFEM domain-containing protein</fullName>
    </recommendedName>
</protein>
<evidence type="ECO:0000313" key="3">
    <source>
        <dbReference type="Proteomes" id="UP000243015"/>
    </source>
</evidence>
<dbReference type="AlphaFoldDB" id="A0A178F6X1"/>
<evidence type="ECO:0008006" key="4">
    <source>
        <dbReference type="Google" id="ProtNLM"/>
    </source>
</evidence>
<sequence>MGMGMDGMLIISTDSGFPCFCSLGSLSTIHPPTALSGLLSGLETRAHCCSSTHPASCNRANSQCGSPSADQSPSRHAPGPVSELAPLSANRRAALLPRGPTHRQGQLAPALVSSTKKNPVKMKFSVAAVAAFAAFAAAANTSLTPEQQCASQCPEKDICCKAICFKVPCPSNQDAKDTTICAAKCPTDQGPAAYARCQQGCIQSHFYTPGATPTAAPTGSSSGESTATTTGSSPSNTSGSETTSGSGSATSGSGSSGSSPSATHSGSGSTPTHTGAAVSNAKVQLGSAAGAVGLLLAAFAL</sequence>